<keyword evidence="2" id="KW-1003">Cell membrane</keyword>
<dbReference type="GO" id="GO:0015744">
    <property type="term" value="P:succinate transport"/>
    <property type="evidence" value="ECO:0007669"/>
    <property type="project" value="TreeGrafter"/>
</dbReference>
<dbReference type="EMBL" id="LZEX01000001">
    <property type="protein sequence ID" value="OBU11374.1"/>
    <property type="molecule type" value="Genomic_DNA"/>
</dbReference>
<accession>A0A1B8HQ87</accession>
<keyword evidence="3 8" id="KW-0812">Transmembrane</keyword>
<evidence type="ECO:0000256" key="6">
    <source>
        <dbReference type="ARBA" id="ARBA00034125"/>
    </source>
</evidence>
<comment type="subunit">
    <text evidence="7">The transporter is composed of YjjB and YjjP.</text>
</comment>
<evidence type="ECO:0000313" key="10">
    <source>
        <dbReference type="EMBL" id="OBU11374.1"/>
    </source>
</evidence>
<comment type="subcellular location">
    <subcellularLocation>
        <location evidence="1">Cell membrane</location>
        <topology evidence="1">Multi-pass membrane protein</topology>
    </subcellularLocation>
</comment>
<dbReference type="InterPro" id="IPR010619">
    <property type="entry name" value="ThrE-like_N"/>
</dbReference>
<comment type="caution">
    <text evidence="10">The sequence shown here is derived from an EMBL/GenBank/DDBJ whole genome shotgun (WGS) entry which is preliminary data.</text>
</comment>
<evidence type="ECO:0000313" key="11">
    <source>
        <dbReference type="Proteomes" id="UP000092247"/>
    </source>
</evidence>
<dbReference type="PANTHER" id="PTHR34390:SF2">
    <property type="entry name" value="SUCCINATE TRANSPORTER SUBUNIT YJJP-RELATED"/>
    <property type="match status" value="1"/>
</dbReference>
<dbReference type="PANTHER" id="PTHR34390">
    <property type="entry name" value="UPF0442 PROTEIN YJJB-RELATED"/>
    <property type="match status" value="1"/>
</dbReference>
<feature type="transmembrane region" description="Helical" evidence="8">
    <location>
        <begin position="200"/>
        <end position="220"/>
    </location>
</feature>
<keyword evidence="4 8" id="KW-1133">Transmembrane helix</keyword>
<reference evidence="10 11" key="1">
    <citation type="submission" date="2016-06" db="EMBL/GenBank/DDBJ databases">
        <authorList>
            <person name="Kjaerup R.B."/>
            <person name="Dalgaard T.S."/>
            <person name="Juul-Madsen H.R."/>
        </authorList>
    </citation>
    <scope>NUCLEOTIDE SEQUENCE [LARGE SCALE GENOMIC DNA]</scope>
    <source>
        <strain evidence="10 11">GCSL-Mp3</strain>
    </source>
</reference>
<dbReference type="InterPro" id="IPR050539">
    <property type="entry name" value="ThrE_Dicarb/AminoAcid_Exp"/>
</dbReference>
<organism evidence="10 11">
    <name type="scientific">Morganella psychrotolerans</name>
    <dbReference type="NCBI Taxonomy" id="368603"/>
    <lineage>
        <taxon>Bacteria</taxon>
        <taxon>Pseudomonadati</taxon>
        <taxon>Pseudomonadota</taxon>
        <taxon>Gammaproteobacteria</taxon>
        <taxon>Enterobacterales</taxon>
        <taxon>Morganellaceae</taxon>
        <taxon>Morganella</taxon>
    </lineage>
</organism>
<feature type="domain" description="Threonine/serine exporter-like N-terminal" evidence="9">
    <location>
        <begin position="17"/>
        <end position="255"/>
    </location>
</feature>
<evidence type="ECO:0000256" key="2">
    <source>
        <dbReference type="ARBA" id="ARBA00022475"/>
    </source>
</evidence>
<gene>
    <name evidence="10" type="ORF">AYY17_01105</name>
</gene>
<dbReference type="GO" id="GO:0005886">
    <property type="term" value="C:plasma membrane"/>
    <property type="evidence" value="ECO:0007669"/>
    <property type="project" value="UniProtKB-SubCell"/>
</dbReference>
<feature type="transmembrane region" description="Helical" evidence="8">
    <location>
        <begin position="172"/>
        <end position="194"/>
    </location>
</feature>
<dbReference type="RefSeq" id="WP_067420591.1">
    <property type="nucleotide sequence ID" value="NZ_CBCPID010000003.1"/>
</dbReference>
<evidence type="ECO:0000256" key="8">
    <source>
        <dbReference type="SAM" id="Phobius"/>
    </source>
</evidence>
<evidence type="ECO:0000256" key="1">
    <source>
        <dbReference type="ARBA" id="ARBA00004651"/>
    </source>
</evidence>
<dbReference type="Proteomes" id="UP000092247">
    <property type="component" value="Unassembled WGS sequence"/>
</dbReference>
<protein>
    <recommendedName>
        <fullName evidence="9">Threonine/serine exporter-like N-terminal domain-containing protein</fullName>
    </recommendedName>
</protein>
<evidence type="ECO:0000256" key="7">
    <source>
        <dbReference type="ARBA" id="ARBA00038684"/>
    </source>
</evidence>
<proteinExistence type="inferred from homology"/>
<dbReference type="GO" id="GO:0022857">
    <property type="term" value="F:transmembrane transporter activity"/>
    <property type="evidence" value="ECO:0007669"/>
    <property type="project" value="InterPro"/>
</dbReference>
<evidence type="ECO:0000256" key="5">
    <source>
        <dbReference type="ARBA" id="ARBA00023136"/>
    </source>
</evidence>
<name>A0A1B8HQ87_9GAMM</name>
<comment type="similarity">
    <text evidence="6">Belongs to the ThrE exporter (TC 2.A.79) family.</text>
</comment>
<evidence type="ECO:0000259" key="9">
    <source>
        <dbReference type="Pfam" id="PF06738"/>
    </source>
</evidence>
<dbReference type="Pfam" id="PF06738">
    <property type="entry name" value="ThrE"/>
    <property type="match status" value="1"/>
</dbReference>
<keyword evidence="5 8" id="KW-0472">Membrane</keyword>
<sequence>MGQGKEISVDTQRTITRLCIECGLLLLQHGAESMLVEELAVRTGRALGAEQVDCAISANAIVLTTIIDGHCMTSTRKVVDRGINMHVVTEVQHVVILAEHGHLDYKGVQKKFAHIKPLRYPRWIMVLMVALSCACFCKLNKGGWDGACITFVASGCAMYVRQVLTARHMNPLINFCFTAFSATMVAGLMLKLPLFTATSGIAMAASVLLLVPGFPLINAVADMFKGHVNTGLARWAMASLLTLATCIGIFMAITLAGLRDWI</sequence>
<evidence type="ECO:0000256" key="4">
    <source>
        <dbReference type="ARBA" id="ARBA00022989"/>
    </source>
</evidence>
<evidence type="ECO:0000256" key="3">
    <source>
        <dbReference type="ARBA" id="ARBA00022692"/>
    </source>
</evidence>
<feature type="transmembrane region" description="Helical" evidence="8">
    <location>
        <begin position="232"/>
        <end position="258"/>
    </location>
</feature>
<dbReference type="AlphaFoldDB" id="A0A1B8HQ87"/>
<dbReference type="STRING" id="368603.AYY16_04930"/>